<reference evidence="1 2" key="1">
    <citation type="submission" date="2012-04" db="EMBL/GenBank/DDBJ databases">
        <title>Genome sequence of Helicobacter pylori Hp H-42.</title>
        <authorList>
            <person name="Blanchard T.G."/>
            <person name="Czinn S.J."/>
            <person name="McCracken C."/>
            <person name="Abolude K."/>
            <person name="Maroo A."/>
            <person name="Santana-Cruz I."/>
            <person name="Tallon L.J."/>
            <person name="Ficke F.W.F."/>
        </authorList>
    </citation>
    <scope>NUCLEOTIDE SEQUENCE [LARGE SCALE GENOMIC DNA]</scope>
    <source>
        <strain evidence="1 2">Hp H-42</strain>
    </source>
</reference>
<dbReference type="EMBL" id="AKON01000009">
    <property type="protein sequence ID" value="EJB62630.1"/>
    <property type="molecule type" value="Genomic_DNA"/>
</dbReference>
<sequence>MIKSYHSQKAQRSRLIEILKRLIKNYRFKKLWSASKFLYLEKQPKIFIKCCQILRLTLKNALMVKAIKR</sequence>
<organism evidence="1 2">
    <name type="scientific">Helicobacter pylori Hp H-42</name>
    <dbReference type="NCBI Taxonomy" id="992047"/>
    <lineage>
        <taxon>Bacteria</taxon>
        <taxon>Pseudomonadati</taxon>
        <taxon>Campylobacterota</taxon>
        <taxon>Epsilonproteobacteria</taxon>
        <taxon>Campylobacterales</taxon>
        <taxon>Helicobacteraceae</taxon>
        <taxon>Helicobacter</taxon>
    </lineage>
</organism>
<gene>
    <name evidence="1" type="ORF">HPHPH42_1069</name>
</gene>
<name>A0AB33XH19_HELPX</name>
<dbReference type="Proteomes" id="UP000005514">
    <property type="component" value="Unassembled WGS sequence"/>
</dbReference>
<protein>
    <submittedName>
        <fullName evidence="1">Uncharacterized protein</fullName>
    </submittedName>
</protein>
<accession>A0AB33XH19</accession>
<comment type="caution">
    <text evidence="1">The sequence shown here is derived from an EMBL/GenBank/DDBJ whole genome shotgun (WGS) entry which is preliminary data.</text>
</comment>
<evidence type="ECO:0000313" key="2">
    <source>
        <dbReference type="Proteomes" id="UP000005514"/>
    </source>
</evidence>
<dbReference type="AlphaFoldDB" id="A0AB33XH19"/>
<evidence type="ECO:0000313" key="1">
    <source>
        <dbReference type="EMBL" id="EJB62630.1"/>
    </source>
</evidence>
<proteinExistence type="predicted"/>